<dbReference type="AlphaFoldDB" id="A0A832TCU9"/>
<organism evidence="1 2">
    <name type="scientific">Methanopyrus kandleri</name>
    <dbReference type="NCBI Taxonomy" id="2320"/>
    <lineage>
        <taxon>Archaea</taxon>
        <taxon>Methanobacteriati</taxon>
        <taxon>Methanobacteriota</taxon>
        <taxon>Methanomada group</taxon>
        <taxon>Methanopyri</taxon>
        <taxon>Methanopyrales</taxon>
        <taxon>Methanopyraceae</taxon>
        <taxon>Methanopyrus</taxon>
    </lineage>
</organism>
<dbReference type="EMBL" id="DUJS01000004">
    <property type="protein sequence ID" value="HII70493.1"/>
    <property type="molecule type" value="Genomic_DNA"/>
</dbReference>
<dbReference type="Proteomes" id="UP000619545">
    <property type="component" value="Unassembled WGS sequence"/>
</dbReference>
<dbReference type="GeneID" id="1477657"/>
<name>A0A832TCU9_9EURY</name>
<reference evidence="1" key="1">
    <citation type="journal article" date="2020" name="bioRxiv">
        <title>A rank-normalized archaeal taxonomy based on genome phylogeny resolves widespread incomplete and uneven classifications.</title>
        <authorList>
            <person name="Rinke C."/>
            <person name="Chuvochina M."/>
            <person name="Mussig A.J."/>
            <person name="Chaumeil P.-A."/>
            <person name="Waite D.W."/>
            <person name="Whitman W.B."/>
            <person name="Parks D.H."/>
            <person name="Hugenholtz P."/>
        </authorList>
    </citation>
    <scope>NUCLEOTIDE SEQUENCE</scope>
    <source>
        <strain evidence="1">UBA8853</strain>
    </source>
</reference>
<evidence type="ECO:0000313" key="2">
    <source>
        <dbReference type="Proteomes" id="UP000619545"/>
    </source>
</evidence>
<protein>
    <submittedName>
        <fullName evidence="1">Uncharacterized protein</fullName>
    </submittedName>
</protein>
<accession>A0A832TCU9</accession>
<comment type="caution">
    <text evidence="1">The sequence shown here is derived from an EMBL/GenBank/DDBJ whole genome shotgun (WGS) entry which is preliminary data.</text>
</comment>
<proteinExistence type="predicted"/>
<gene>
    <name evidence="1" type="ORF">HA336_04590</name>
</gene>
<sequence>MIMEILNRHKEKLVKLRVLSYGDRMILSAQFSANDFDEAYEMLQEIMEEEPEVVSLDSDRKQGYAVTLMEDVTEEYQEIRERVHELMRELVEGGEGKEEFPLPIFEA</sequence>
<evidence type="ECO:0000313" key="1">
    <source>
        <dbReference type="EMBL" id="HII70493.1"/>
    </source>
</evidence>
<dbReference type="RefSeq" id="WP_011018724.1">
    <property type="nucleotide sequence ID" value="NZ_DUJS01000004.1"/>
</dbReference>